<evidence type="ECO:0000256" key="4">
    <source>
        <dbReference type="ARBA" id="ARBA00022643"/>
    </source>
</evidence>
<organism evidence="8 9">
    <name type="scientific">Salegentibacter flavus</name>
    <dbReference type="NCBI Taxonomy" id="287099"/>
    <lineage>
        <taxon>Bacteria</taxon>
        <taxon>Pseudomonadati</taxon>
        <taxon>Bacteroidota</taxon>
        <taxon>Flavobacteriia</taxon>
        <taxon>Flavobacteriales</taxon>
        <taxon>Flavobacteriaceae</taxon>
        <taxon>Salegentibacter</taxon>
    </lineage>
</organism>
<dbReference type="RefSeq" id="WP_093411179.1">
    <property type="nucleotide sequence ID" value="NZ_FOVL01000025.1"/>
</dbReference>
<dbReference type="Gene3D" id="3.40.109.10">
    <property type="entry name" value="NADH Oxidase"/>
    <property type="match status" value="1"/>
</dbReference>
<comment type="similarity">
    <text evidence="2">Belongs to the nitroreductase family.</text>
</comment>
<keyword evidence="6" id="KW-0560">Oxidoreductase</keyword>
<dbReference type="PANTHER" id="PTHR43673">
    <property type="entry name" value="NAD(P)H NITROREDUCTASE YDGI-RELATED"/>
    <property type="match status" value="1"/>
</dbReference>
<name>A0A1I5CVN1_9FLAO</name>
<keyword evidence="4" id="KW-0288">FMN</keyword>
<gene>
    <name evidence="8" type="ORF">SAMN05660413_03035</name>
</gene>
<dbReference type="Proteomes" id="UP000199153">
    <property type="component" value="Unassembled WGS sequence"/>
</dbReference>
<evidence type="ECO:0000259" key="7">
    <source>
        <dbReference type="Pfam" id="PF00881"/>
    </source>
</evidence>
<evidence type="ECO:0000256" key="3">
    <source>
        <dbReference type="ARBA" id="ARBA00022630"/>
    </source>
</evidence>
<dbReference type="STRING" id="287099.SAMN05660413_03035"/>
<reference evidence="8 9" key="1">
    <citation type="submission" date="2016-10" db="EMBL/GenBank/DDBJ databases">
        <authorList>
            <person name="de Groot N.N."/>
        </authorList>
    </citation>
    <scope>NUCLEOTIDE SEQUENCE [LARGE SCALE GENOMIC DNA]</scope>
    <source>
        <strain evidence="8 9">DSM 17794</strain>
    </source>
</reference>
<evidence type="ECO:0000256" key="2">
    <source>
        <dbReference type="ARBA" id="ARBA00007118"/>
    </source>
</evidence>
<dbReference type="InterPro" id="IPR029479">
    <property type="entry name" value="Nitroreductase"/>
</dbReference>
<dbReference type="OrthoDB" id="9809288at2"/>
<dbReference type="EMBL" id="FOVL01000025">
    <property type="protein sequence ID" value="SFN91060.1"/>
    <property type="molecule type" value="Genomic_DNA"/>
</dbReference>
<keyword evidence="5" id="KW-0521">NADP</keyword>
<keyword evidence="3" id="KW-0285">Flavoprotein</keyword>
<accession>A0A1I5CVN1</accession>
<evidence type="ECO:0000256" key="1">
    <source>
        <dbReference type="ARBA" id="ARBA00001917"/>
    </source>
</evidence>
<dbReference type="PANTHER" id="PTHR43673:SF2">
    <property type="entry name" value="NITROREDUCTASE"/>
    <property type="match status" value="1"/>
</dbReference>
<sequence>MGNIKALEWRYATKKFDAEKELTSEKIEILKKAFNLTATSYGLQPLKLVIVKNKKLQVQLQNFSFNQKQVGTASHVLIICIEKKVGKEFIENYFKLVKHVRETPDEILAPFKEFLIGDFEAKASAEITAWAINQAYLSLGNLLTVCAIEEIDACPMEGFQPDEYDKLLNLEERNLRSVLVLPVGYRAGDDMFSNFKKVRRPLEDVIIEID</sequence>
<protein>
    <recommendedName>
        <fullName evidence="7">Nitroreductase domain-containing protein</fullName>
    </recommendedName>
</protein>
<comment type="cofactor">
    <cofactor evidence="1">
        <name>FMN</name>
        <dbReference type="ChEBI" id="CHEBI:58210"/>
    </cofactor>
</comment>
<dbReference type="Pfam" id="PF00881">
    <property type="entry name" value="Nitroreductase"/>
    <property type="match status" value="1"/>
</dbReference>
<dbReference type="CDD" id="cd02149">
    <property type="entry name" value="NfsB-like"/>
    <property type="match status" value="1"/>
</dbReference>
<dbReference type="SUPFAM" id="SSF55469">
    <property type="entry name" value="FMN-dependent nitroreductase-like"/>
    <property type="match status" value="1"/>
</dbReference>
<evidence type="ECO:0000313" key="8">
    <source>
        <dbReference type="EMBL" id="SFN91060.1"/>
    </source>
</evidence>
<evidence type="ECO:0000313" key="9">
    <source>
        <dbReference type="Proteomes" id="UP000199153"/>
    </source>
</evidence>
<feature type="domain" description="Nitroreductase" evidence="7">
    <location>
        <begin position="8"/>
        <end position="185"/>
    </location>
</feature>
<dbReference type="InterPro" id="IPR033878">
    <property type="entry name" value="NfsB-like"/>
</dbReference>
<dbReference type="InterPro" id="IPR000415">
    <property type="entry name" value="Nitroreductase-like"/>
</dbReference>
<keyword evidence="9" id="KW-1185">Reference proteome</keyword>
<proteinExistence type="inferred from homology"/>
<dbReference type="AlphaFoldDB" id="A0A1I5CVN1"/>
<evidence type="ECO:0000256" key="6">
    <source>
        <dbReference type="ARBA" id="ARBA00023002"/>
    </source>
</evidence>
<dbReference type="GO" id="GO:0016491">
    <property type="term" value="F:oxidoreductase activity"/>
    <property type="evidence" value="ECO:0007669"/>
    <property type="project" value="UniProtKB-KW"/>
</dbReference>
<evidence type="ECO:0000256" key="5">
    <source>
        <dbReference type="ARBA" id="ARBA00022857"/>
    </source>
</evidence>